<dbReference type="InterPro" id="IPR017853">
    <property type="entry name" value="GH"/>
</dbReference>
<organism evidence="4 5">
    <name type="scientific">Paenibacillus aurantiacus</name>
    <dbReference type="NCBI Taxonomy" id="1936118"/>
    <lineage>
        <taxon>Bacteria</taxon>
        <taxon>Bacillati</taxon>
        <taxon>Bacillota</taxon>
        <taxon>Bacilli</taxon>
        <taxon>Bacillales</taxon>
        <taxon>Paenibacillaceae</taxon>
        <taxon>Paenibacillus</taxon>
    </lineage>
</organism>
<feature type="domain" description="Glycoside hydrolase family 42 N-terminal" evidence="3">
    <location>
        <begin position="514"/>
        <end position="640"/>
    </location>
</feature>
<dbReference type="SUPFAM" id="SSF51445">
    <property type="entry name" value="(Trans)glycosidases"/>
    <property type="match status" value="1"/>
</dbReference>
<sequence>MKPVLFYDESFPYPGQPLTAETLEKLSAEFRIANANELAEALAGEGGDCLVHLHGPYFPKTAWHAILQHLRAGKGLLHAGGAPFKNPVNEEGGAWKVEREQTAYHAQLLMHETLRVKRDPIASLAHNPDFPLLASREGLFDIEDTYGLILHVTRSDDHPDQLGSSGPMDAHIYPLLKGISKTGREVAAPVVLLEHTKGDYAGGRWVMINQQLGESFWHGGGAQALREWASFAGRPVTEAWVKPNYASYEPGEKPVLSVQHQIIRRSDSRSWRYVLSVLREGAEAWSGEGELKTSNDIGFLRTVLPIAAEPGLYEIVCTLTASDGERRTLRQGFWGMDRELLAKGESLRCGRDYFEKNGKPMPIVGMTYMTSDVARKFLFLPNVSAWNRDMAQMEKAGINLIRTGIWTAWRNFAFVDGHTTEETLRAIDAFILTAARHGLELTFNFFSFTPETWEGVNPYLDPRSVEAQKRFIASVVSRHTETNNVQWDLINEPTMFDPKRLFQGPRSARDPFEKARFSAWLRERHGTIEALQERWNMTPAELPDFEAAIAPEPSDINFSVQDVGGMKRGLRWLDYCLFSQDMHNVWASELTASIKRIVPNQLVTVGQDEGLPSQRPTPFFYAEAVDYTTVHTWWEMDNLVWDGVFTKDPQKPNLVQETGIMYVETADGKAKRSEEELRGILERKYAYSFATGGAGAVQWVWNTNFYMNNVNESNIGALRADGTEKPETDVSYQFGAFMKQVGSQFAGRKLEEIAIVFPYSNDLGNRRLAYDATSRLVRTLAYDMKLPVRGIGEYQLERLGDEHVPLIAVPSAHNFRDEALKQLIGRISEKGGTLLLTGPISLDAYWAVNKRAADLVGETEVVNIRREELLDLDGSIYPVSFGGQRIADTNKEVPAGDTGAAKLVTVPVGRGTLIWCPLPVELNERKDVIQAVYEQALAKAGVGQEMEWRKGGELPGVFGRKLAFHEGSLYVFVSELGSDADIEVGDPATGASYAFKLERERSVLFFADVKGEIQAVCRPDEVSIQTRHNQLT</sequence>
<evidence type="ECO:0000259" key="3">
    <source>
        <dbReference type="Pfam" id="PF02449"/>
    </source>
</evidence>
<protein>
    <submittedName>
        <fullName evidence="4">Beta-galactosidase</fullName>
        <ecNumber evidence="4">3.2.1.23</ecNumber>
    </submittedName>
</protein>
<keyword evidence="2 4" id="KW-0326">Glycosidase</keyword>
<dbReference type="Pfam" id="PF02449">
    <property type="entry name" value="Glyco_hydro_42"/>
    <property type="match status" value="1"/>
</dbReference>
<evidence type="ECO:0000256" key="1">
    <source>
        <dbReference type="ARBA" id="ARBA00022801"/>
    </source>
</evidence>
<accession>A0ABV5KY50</accession>
<dbReference type="Proteomes" id="UP001589747">
    <property type="component" value="Unassembled WGS sequence"/>
</dbReference>
<dbReference type="GO" id="GO:0004565">
    <property type="term" value="F:beta-galactosidase activity"/>
    <property type="evidence" value="ECO:0007669"/>
    <property type="project" value="UniProtKB-EC"/>
</dbReference>
<dbReference type="EMBL" id="JBHMDO010000039">
    <property type="protein sequence ID" value="MFB9329148.1"/>
    <property type="molecule type" value="Genomic_DNA"/>
</dbReference>
<dbReference type="InterPro" id="IPR013529">
    <property type="entry name" value="Glyco_hydro_42_N"/>
</dbReference>
<dbReference type="Gene3D" id="3.20.20.80">
    <property type="entry name" value="Glycosidases"/>
    <property type="match status" value="1"/>
</dbReference>
<comment type="caution">
    <text evidence="4">The sequence shown here is derived from an EMBL/GenBank/DDBJ whole genome shotgun (WGS) entry which is preliminary data.</text>
</comment>
<evidence type="ECO:0000313" key="4">
    <source>
        <dbReference type="EMBL" id="MFB9329148.1"/>
    </source>
</evidence>
<reference evidence="4 5" key="1">
    <citation type="submission" date="2024-09" db="EMBL/GenBank/DDBJ databases">
        <authorList>
            <person name="Sun Q."/>
            <person name="Mori K."/>
        </authorList>
    </citation>
    <scope>NUCLEOTIDE SEQUENCE [LARGE SCALE GENOMIC DNA]</scope>
    <source>
        <strain evidence="4 5">TISTR 2452</strain>
    </source>
</reference>
<evidence type="ECO:0000313" key="5">
    <source>
        <dbReference type="Proteomes" id="UP001589747"/>
    </source>
</evidence>
<dbReference type="RefSeq" id="WP_377499136.1">
    <property type="nucleotide sequence ID" value="NZ_JBHMDO010000039.1"/>
</dbReference>
<gene>
    <name evidence="4" type="ORF">ACFFSY_24700</name>
</gene>
<proteinExistence type="predicted"/>
<keyword evidence="5" id="KW-1185">Reference proteome</keyword>
<evidence type="ECO:0000256" key="2">
    <source>
        <dbReference type="ARBA" id="ARBA00023295"/>
    </source>
</evidence>
<dbReference type="EC" id="3.2.1.23" evidence="4"/>
<name>A0ABV5KY50_9BACL</name>
<keyword evidence="1 4" id="KW-0378">Hydrolase</keyword>